<accession>A0ABQ1X528</accession>
<dbReference type="RefSeq" id="WP_188559632.1">
    <property type="nucleotide sequence ID" value="NZ_BMGS01000014.1"/>
</dbReference>
<evidence type="ECO:0000313" key="3">
    <source>
        <dbReference type="Proteomes" id="UP000601361"/>
    </source>
</evidence>
<feature type="compositionally biased region" description="Polar residues" evidence="1">
    <location>
        <begin position="223"/>
        <end position="235"/>
    </location>
</feature>
<dbReference type="Proteomes" id="UP000601361">
    <property type="component" value="Unassembled WGS sequence"/>
</dbReference>
<keyword evidence="3" id="KW-1185">Reference proteome</keyword>
<feature type="region of interest" description="Disordered" evidence="1">
    <location>
        <begin position="201"/>
        <end position="235"/>
    </location>
</feature>
<protein>
    <submittedName>
        <fullName evidence="2">Uncharacterized protein</fullName>
    </submittedName>
</protein>
<reference evidence="3" key="1">
    <citation type="journal article" date="2019" name="Int. J. Syst. Evol. Microbiol.">
        <title>The Global Catalogue of Microorganisms (GCM) 10K type strain sequencing project: providing services to taxonomists for standard genome sequencing and annotation.</title>
        <authorList>
            <consortium name="The Broad Institute Genomics Platform"/>
            <consortium name="The Broad Institute Genome Sequencing Center for Infectious Disease"/>
            <person name="Wu L."/>
            <person name="Ma J."/>
        </authorList>
    </citation>
    <scope>NUCLEOTIDE SEQUENCE [LARGE SCALE GENOMIC DNA]</scope>
    <source>
        <strain evidence="3">CGMCC 1.12990</strain>
    </source>
</reference>
<sequence>MEAFTGRDRQDEAQLADPANWKFIPEHHYLEVHEASHERKGPQIFALRAGTENQVDYLTEQFPGPYRIPGEVPYTYDRYDTLSALAEAMKEQGEQCRGRIVEKNEWRTWVVFEEEAYGSGECPWVRLELDLGQTPLDSYAYLSGRRATAEEGEGNGRVTLWQQPSSQYYVETEPRLHYGPNYPTQTPLTLAEVQERYSFDFTPTARSPPRRLSTVIGFPTTRPRATSWPSTSATS</sequence>
<proteinExistence type="predicted"/>
<dbReference type="EMBL" id="BMGS01000014">
    <property type="protein sequence ID" value="GGG59901.1"/>
    <property type="molecule type" value="Genomic_DNA"/>
</dbReference>
<evidence type="ECO:0000313" key="2">
    <source>
        <dbReference type="EMBL" id="GGG59901.1"/>
    </source>
</evidence>
<organism evidence="2 3">
    <name type="scientific">Hymenobacter glacieicola</name>
    <dbReference type="NCBI Taxonomy" id="1562124"/>
    <lineage>
        <taxon>Bacteria</taxon>
        <taxon>Pseudomonadati</taxon>
        <taxon>Bacteroidota</taxon>
        <taxon>Cytophagia</taxon>
        <taxon>Cytophagales</taxon>
        <taxon>Hymenobacteraceae</taxon>
        <taxon>Hymenobacter</taxon>
    </lineage>
</organism>
<comment type="caution">
    <text evidence="2">The sequence shown here is derived from an EMBL/GenBank/DDBJ whole genome shotgun (WGS) entry which is preliminary data.</text>
</comment>
<gene>
    <name evidence="2" type="ORF">GCM10011378_39860</name>
</gene>
<name>A0ABQ1X528_9BACT</name>
<evidence type="ECO:0000256" key="1">
    <source>
        <dbReference type="SAM" id="MobiDB-lite"/>
    </source>
</evidence>